<dbReference type="NCBIfam" id="TIGR01444">
    <property type="entry name" value="fkbM_fam"/>
    <property type="match status" value="1"/>
</dbReference>
<dbReference type="InterPro" id="IPR029063">
    <property type="entry name" value="SAM-dependent_MTases_sf"/>
</dbReference>
<dbReference type="EMBL" id="JAIWYP010000009">
    <property type="protein sequence ID" value="KAH3772690.1"/>
    <property type="molecule type" value="Genomic_DNA"/>
</dbReference>
<reference evidence="3" key="1">
    <citation type="journal article" date="2019" name="bioRxiv">
        <title>The Genome of the Zebra Mussel, Dreissena polymorpha: A Resource for Invasive Species Research.</title>
        <authorList>
            <person name="McCartney M.A."/>
            <person name="Auch B."/>
            <person name="Kono T."/>
            <person name="Mallez S."/>
            <person name="Zhang Y."/>
            <person name="Obille A."/>
            <person name="Becker A."/>
            <person name="Abrahante J.E."/>
            <person name="Garbe J."/>
            <person name="Badalamenti J.P."/>
            <person name="Herman A."/>
            <person name="Mangelson H."/>
            <person name="Liachko I."/>
            <person name="Sullivan S."/>
            <person name="Sone E.D."/>
            <person name="Koren S."/>
            <person name="Silverstein K.A.T."/>
            <person name="Beckman K.B."/>
            <person name="Gohl D.M."/>
        </authorList>
    </citation>
    <scope>NUCLEOTIDE SEQUENCE</scope>
    <source>
        <strain evidence="3">Duluth1</strain>
        <tissue evidence="3">Whole animal</tissue>
    </source>
</reference>
<dbReference type="SUPFAM" id="SSF53335">
    <property type="entry name" value="S-adenosyl-L-methionine-dependent methyltransferases"/>
    <property type="match status" value="1"/>
</dbReference>
<dbReference type="PANTHER" id="PTHR34203:SF15">
    <property type="entry name" value="SLL1173 PROTEIN"/>
    <property type="match status" value="1"/>
</dbReference>
<proteinExistence type="predicted"/>
<organism evidence="3 4">
    <name type="scientific">Dreissena polymorpha</name>
    <name type="common">Zebra mussel</name>
    <name type="synonym">Mytilus polymorpha</name>
    <dbReference type="NCBI Taxonomy" id="45954"/>
    <lineage>
        <taxon>Eukaryota</taxon>
        <taxon>Metazoa</taxon>
        <taxon>Spiralia</taxon>
        <taxon>Lophotrochozoa</taxon>
        <taxon>Mollusca</taxon>
        <taxon>Bivalvia</taxon>
        <taxon>Autobranchia</taxon>
        <taxon>Heteroconchia</taxon>
        <taxon>Euheterodonta</taxon>
        <taxon>Imparidentia</taxon>
        <taxon>Neoheterodontei</taxon>
        <taxon>Myida</taxon>
        <taxon>Dreissenoidea</taxon>
        <taxon>Dreissenidae</taxon>
        <taxon>Dreissena</taxon>
    </lineage>
</organism>
<keyword evidence="4" id="KW-1185">Reference proteome</keyword>
<keyword evidence="1" id="KW-1133">Transmembrane helix</keyword>
<dbReference type="PANTHER" id="PTHR34203">
    <property type="entry name" value="METHYLTRANSFERASE, FKBM FAMILY PROTEIN"/>
    <property type="match status" value="1"/>
</dbReference>
<evidence type="ECO:0000313" key="3">
    <source>
        <dbReference type="EMBL" id="KAH3772690.1"/>
    </source>
</evidence>
<keyword evidence="1" id="KW-0812">Transmembrane</keyword>
<comment type="caution">
    <text evidence="3">The sequence shown here is derived from an EMBL/GenBank/DDBJ whole genome shotgun (WGS) entry which is preliminary data.</text>
</comment>
<accession>A0A9D4E5A1</accession>
<feature type="transmembrane region" description="Helical" evidence="1">
    <location>
        <begin position="12"/>
        <end position="31"/>
    </location>
</feature>
<gene>
    <name evidence="3" type="ORF">DPMN_174033</name>
</gene>
<name>A0A9D4E5A1_DREPO</name>
<evidence type="ECO:0000259" key="2">
    <source>
        <dbReference type="Pfam" id="PF05050"/>
    </source>
</evidence>
<dbReference type="Pfam" id="PF05050">
    <property type="entry name" value="Methyltransf_21"/>
    <property type="match status" value="1"/>
</dbReference>
<keyword evidence="1" id="KW-0472">Membrane</keyword>
<dbReference type="InterPro" id="IPR052514">
    <property type="entry name" value="SAM-dependent_MTase"/>
</dbReference>
<dbReference type="AlphaFoldDB" id="A0A9D4E5A1"/>
<dbReference type="Gene3D" id="3.40.50.150">
    <property type="entry name" value="Vaccinia Virus protein VP39"/>
    <property type="match status" value="1"/>
</dbReference>
<dbReference type="Proteomes" id="UP000828390">
    <property type="component" value="Unassembled WGS sequence"/>
</dbReference>
<evidence type="ECO:0000313" key="4">
    <source>
        <dbReference type="Proteomes" id="UP000828390"/>
    </source>
</evidence>
<reference evidence="3" key="2">
    <citation type="submission" date="2020-11" db="EMBL/GenBank/DDBJ databases">
        <authorList>
            <person name="McCartney M.A."/>
            <person name="Auch B."/>
            <person name="Kono T."/>
            <person name="Mallez S."/>
            <person name="Becker A."/>
            <person name="Gohl D.M."/>
            <person name="Silverstein K.A.T."/>
            <person name="Koren S."/>
            <person name="Bechman K.B."/>
            <person name="Herman A."/>
            <person name="Abrahante J.E."/>
            <person name="Garbe J."/>
        </authorList>
    </citation>
    <scope>NUCLEOTIDE SEQUENCE</scope>
    <source>
        <strain evidence="3">Duluth1</strain>
        <tissue evidence="3">Whole animal</tissue>
    </source>
</reference>
<protein>
    <recommendedName>
        <fullName evidence="2">Methyltransferase FkbM domain-containing protein</fullName>
    </recommendedName>
</protein>
<dbReference type="InterPro" id="IPR006342">
    <property type="entry name" value="FkbM_mtfrase"/>
</dbReference>
<feature type="domain" description="Methyltransferase FkbM" evidence="2">
    <location>
        <begin position="130"/>
        <end position="291"/>
    </location>
</feature>
<sequence>MFSRKIIKRLILALLLACVCYSVFFVIYVLVKYTITGRTNTKFKSARDVMGLENEVRVFNTSMDFSSAKQIHKCVFLKVNTLESTPICVYDPEVDLFVSKYIINVGSWEKDLILEVVSILRGDPSLEFLDFGCNIGVYTLAVAKFGRRVTAIDANRKNLEMLTTSLQMGNLTGMVTLIWNALSDKIELVGFKERETNVGALQMISGVMNNSIFTDENSSIAIALDDLMPLLRNRSVIIKMDIEAFELKAMIGGKKFFEEVDVKFLLMEWVHHKDSDDGARIIQFLTCRGFQPFNPIVRSVSLKIEDRKSWPEDVLWIKDLNWVI</sequence>
<dbReference type="OrthoDB" id="430136at2759"/>
<evidence type="ECO:0000256" key="1">
    <source>
        <dbReference type="SAM" id="Phobius"/>
    </source>
</evidence>